<dbReference type="InterPro" id="IPR051162">
    <property type="entry name" value="T4SS_component"/>
</dbReference>
<accession>A0A1T4KSY6</accession>
<dbReference type="SUPFAM" id="SSF52540">
    <property type="entry name" value="P-loop containing nucleoside triphosphate hydrolases"/>
    <property type="match status" value="1"/>
</dbReference>
<evidence type="ECO:0000313" key="3">
    <source>
        <dbReference type="Proteomes" id="UP000190328"/>
    </source>
</evidence>
<sequence length="793" mass="90873">MSLLLKKKSKSGRRKESSSTVNKKRTQRLLKQANPNVGDGIYYTSQFETGLMHIVEKEYSRMYRIGELDYEISTEENQIQTVLGYAEGLNSIDRNSRYQLFVQQKRVPTNFLKDILLAYQGDTYDDLREEMNEIIESKYQKDQRNFTNDKYVVFTTKARDEKAAEAALARLKENFINSFGKHSLNLQMEEMEGVERLKTMSGLLRPTSFFSMSYRDMALAGLSSKAFIAPNRLAFPRTKNYFRLGERFGAVLYIRQYPKYLEDRLIKELRATGREFAISIHAKPYDMTEARKNIQSTRALNNIELSKQYKDSLHLPDDLMTGNAFEINYSAKSLMEEIKDNGQKLFSGIFTVFLSEESEQELEEAIKEIKDAGSAWQVEFEAVNAYKQEALNTILPIGKPYLDVEMNYMRDMTTSNVATHVPFSNIELQSPTGQFYGQNQLTKGIITVDRKEDLDAPSGIILGSSGSGKSMTTKWEVFTAFLRYPDRKFIIVDPEGEYVGIGKKLGAEILDIHTGTHNHLNMLGITDKRLLKDEDQKVDLVSEKANLLTGLFRELLADFGDLEKSIVSRVTRETYKRSLPIGQMPTLKEWHKVLLEQPEELAQLLAVKIEPYTIGSQNIFAHETNIDLSSRMIIFNIKHLDKELKSFAMRVILDQIWKQVVENQHKTTTLLYFDELQLNFREESSAIWFMELWSRVRKYGSVPTGITQEPTILLNSQAGRQLLSNTHFMILLKQQPIVLDRLGEIIKLTPKLIQYVTNNQAGTGLIASGGVIVPFTNLIPKQTKLFELMNTDA</sequence>
<feature type="region of interest" description="Disordered" evidence="1">
    <location>
        <begin position="1"/>
        <end position="25"/>
    </location>
</feature>
<keyword evidence="3" id="KW-1185">Reference proteome</keyword>
<dbReference type="EMBL" id="FUXI01000003">
    <property type="protein sequence ID" value="SJZ45460.1"/>
    <property type="molecule type" value="Genomic_DNA"/>
</dbReference>
<gene>
    <name evidence="2" type="ORF">SAMN02745116_00367</name>
</gene>
<evidence type="ECO:0000313" key="2">
    <source>
        <dbReference type="EMBL" id="SJZ45460.1"/>
    </source>
</evidence>
<name>A0A1T4KSY6_9ENTE</name>
<evidence type="ECO:0000256" key="1">
    <source>
        <dbReference type="SAM" id="MobiDB-lite"/>
    </source>
</evidence>
<protein>
    <submittedName>
        <fullName evidence="2">Type IV secretory pathway, VirB4 component</fullName>
    </submittedName>
</protein>
<reference evidence="2 3" key="1">
    <citation type="submission" date="2017-02" db="EMBL/GenBank/DDBJ databases">
        <authorList>
            <person name="Peterson S.W."/>
        </authorList>
    </citation>
    <scope>NUCLEOTIDE SEQUENCE [LARGE SCALE GENOMIC DNA]</scope>
    <source>
        <strain evidence="2 3">ATCC BAA-1030</strain>
    </source>
</reference>
<dbReference type="Gene3D" id="1.10.8.730">
    <property type="match status" value="1"/>
</dbReference>
<dbReference type="PANTHER" id="PTHR30121">
    <property type="entry name" value="UNCHARACTERIZED PROTEIN YJGR-RELATED"/>
    <property type="match status" value="1"/>
</dbReference>
<dbReference type="InterPro" id="IPR027417">
    <property type="entry name" value="P-loop_NTPase"/>
</dbReference>
<dbReference type="Proteomes" id="UP000190328">
    <property type="component" value="Unassembled WGS sequence"/>
</dbReference>
<organism evidence="2 3">
    <name type="scientific">Pilibacter termitis</name>
    <dbReference type="NCBI Taxonomy" id="263852"/>
    <lineage>
        <taxon>Bacteria</taxon>
        <taxon>Bacillati</taxon>
        <taxon>Bacillota</taxon>
        <taxon>Bacilli</taxon>
        <taxon>Lactobacillales</taxon>
        <taxon>Enterococcaceae</taxon>
        <taxon>Pilibacter</taxon>
    </lineage>
</organism>
<dbReference type="PANTHER" id="PTHR30121:SF6">
    <property type="entry name" value="SLR6007 PROTEIN"/>
    <property type="match status" value="1"/>
</dbReference>
<dbReference type="Gene3D" id="3.40.50.300">
    <property type="entry name" value="P-loop containing nucleotide triphosphate hydrolases"/>
    <property type="match status" value="1"/>
</dbReference>
<dbReference type="NCBIfam" id="NF045971">
    <property type="entry name" value="conju_CD1110"/>
    <property type="match status" value="1"/>
</dbReference>
<dbReference type="OrthoDB" id="9804380at2"/>
<feature type="compositionally biased region" description="Basic residues" evidence="1">
    <location>
        <begin position="1"/>
        <end position="13"/>
    </location>
</feature>
<dbReference type="RefSeq" id="WP_078806332.1">
    <property type="nucleotide sequence ID" value="NZ_FUXI01000003.1"/>
</dbReference>
<dbReference type="AlphaFoldDB" id="A0A1T4KSY6"/>
<proteinExistence type="predicted"/>
<dbReference type="STRING" id="263852.SAMN02745116_00367"/>